<evidence type="ECO:0000313" key="3">
    <source>
        <dbReference type="Proteomes" id="UP001184861"/>
    </source>
</evidence>
<organism evidence="2 3">
    <name type="scientific">Chryseobacterium rhizosphaerae</name>
    <dbReference type="NCBI Taxonomy" id="395937"/>
    <lineage>
        <taxon>Bacteria</taxon>
        <taxon>Pseudomonadati</taxon>
        <taxon>Bacteroidota</taxon>
        <taxon>Flavobacteriia</taxon>
        <taxon>Flavobacteriales</taxon>
        <taxon>Weeksellaceae</taxon>
        <taxon>Chryseobacterium group</taxon>
        <taxon>Chryseobacterium</taxon>
    </lineage>
</organism>
<dbReference type="Proteomes" id="UP001184861">
    <property type="component" value="Unassembled WGS sequence"/>
</dbReference>
<feature type="transmembrane region" description="Helical" evidence="1">
    <location>
        <begin position="44"/>
        <end position="61"/>
    </location>
</feature>
<keyword evidence="1" id="KW-0812">Transmembrane</keyword>
<sequence>MGIFEYIFQQIIINLIGNSVYYILRKLIGDRRSYKEIQDQTEGYIKFLTGLIFIFIIIVLMKKFVR</sequence>
<proteinExistence type="predicted"/>
<protein>
    <submittedName>
        <fullName evidence="2">Uncharacterized protein</fullName>
    </submittedName>
</protein>
<keyword evidence="1" id="KW-0472">Membrane</keyword>
<evidence type="ECO:0000313" key="2">
    <source>
        <dbReference type="EMBL" id="MDR6525389.1"/>
    </source>
</evidence>
<accession>A0AAE3Y7J5</accession>
<keyword evidence="1" id="KW-1133">Transmembrane helix</keyword>
<feature type="transmembrane region" description="Helical" evidence="1">
    <location>
        <begin position="6"/>
        <end position="24"/>
    </location>
</feature>
<evidence type="ECO:0000256" key="1">
    <source>
        <dbReference type="SAM" id="Phobius"/>
    </source>
</evidence>
<dbReference type="EMBL" id="JAVDQY010000001">
    <property type="protein sequence ID" value="MDR6525389.1"/>
    <property type="molecule type" value="Genomic_DNA"/>
</dbReference>
<comment type="caution">
    <text evidence="2">The sequence shown here is derived from an EMBL/GenBank/DDBJ whole genome shotgun (WGS) entry which is preliminary data.</text>
</comment>
<dbReference type="AlphaFoldDB" id="A0AAE3Y7J5"/>
<name>A0AAE3Y7J5_9FLAO</name>
<reference evidence="2" key="1">
    <citation type="submission" date="2023-07" db="EMBL/GenBank/DDBJ databases">
        <title>Sorghum-associated microbial communities from plants grown in Nebraska, USA.</title>
        <authorList>
            <person name="Schachtman D."/>
        </authorList>
    </citation>
    <scope>NUCLEOTIDE SEQUENCE</scope>
    <source>
        <strain evidence="2">DS2360</strain>
    </source>
</reference>
<gene>
    <name evidence="2" type="ORF">J2787_000759</name>
</gene>